<feature type="compositionally biased region" description="Acidic residues" evidence="1">
    <location>
        <begin position="144"/>
        <end position="164"/>
    </location>
</feature>
<dbReference type="KEGG" id="par:Psyc_0128"/>
<accession>Q4FVF6</accession>
<dbReference type="EMBL" id="CP000082">
    <property type="protein sequence ID" value="AAZ18002.1"/>
    <property type="molecule type" value="Genomic_DNA"/>
</dbReference>
<sequence>MKNHTLSLSLLIGAALTMPVLAIAAPTDTAAVKKQTATAEMTVETKVESTGSETDANTSKISKITPFAISETQTISRSRVNSNIGQQPMTTEIKAPQKAIQNLELQTTEIVSEDAVLEAPEDLIEMSEEAPEDLTEMSEKAPEDLTEISEEAPEDLTEMSEEEL</sequence>
<feature type="chain" id="PRO_5004238905" evidence="2">
    <location>
        <begin position="25"/>
        <end position="164"/>
    </location>
</feature>
<evidence type="ECO:0000256" key="2">
    <source>
        <dbReference type="SAM" id="SignalP"/>
    </source>
</evidence>
<dbReference type="HOGENOM" id="CLU_137373_0_0_6"/>
<keyword evidence="2" id="KW-0732">Signal</keyword>
<reference evidence="3 4" key="1">
    <citation type="journal article" date="2010" name="Appl. Environ. Microbiol.">
        <title>The genome sequence of Psychrobacter arcticus 273-4, a psychroactive Siberian permafrost bacterium, reveals mechanisms for adaptation to low-temperature growth.</title>
        <authorList>
            <person name="Ayala-del-Rio H.L."/>
            <person name="Chain P.S."/>
            <person name="Grzymski J.J."/>
            <person name="Ponder M.A."/>
            <person name="Ivanova N."/>
            <person name="Bergholz P.W."/>
            <person name="Di Bartolo G."/>
            <person name="Hauser L."/>
            <person name="Land M."/>
            <person name="Bakermans C."/>
            <person name="Rodrigues D."/>
            <person name="Klappenbach J."/>
            <person name="Zarka D."/>
            <person name="Larimer F."/>
            <person name="Richardson P."/>
            <person name="Murray A."/>
            <person name="Thomashow M."/>
            <person name="Tiedje J.M."/>
        </authorList>
    </citation>
    <scope>NUCLEOTIDE SEQUENCE [LARGE SCALE GENOMIC DNA]</scope>
    <source>
        <strain evidence="4">DSM 17307 / VKM B-2377 / 273-4</strain>
    </source>
</reference>
<dbReference type="AlphaFoldDB" id="Q4FVF6"/>
<feature type="compositionally biased region" description="Acidic residues" evidence="1">
    <location>
        <begin position="127"/>
        <end position="136"/>
    </location>
</feature>
<protein>
    <submittedName>
        <fullName evidence="3">Uncharacterized protein</fullName>
    </submittedName>
</protein>
<proteinExistence type="predicted"/>
<evidence type="ECO:0000256" key="1">
    <source>
        <dbReference type="SAM" id="MobiDB-lite"/>
    </source>
</evidence>
<gene>
    <name evidence="3" type="ordered locus">Psyc_0128</name>
</gene>
<name>Q4FVF6_PSYA2</name>
<feature type="region of interest" description="Disordered" evidence="1">
    <location>
        <begin position="127"/>
        <end position="164"/>
    </location>
</feature>
<dbReference type="RefSeq" id="WP_011279441.1">
    <property type="nucleotide sequence ID" value="NC_007204.1"/>
</dbReference>
<keyword evidence="4" id="KW-1185">Reference proteome</keyword>
<evidence type="ECO:0000313" key="3">
    <source>
        <dbReference type="EMBL" id="AAZ18002.1"/>
    </source>
</evidence>
<organism evidence="3 4">
    <name type="scientific">Psychrobacter arcticus (strain DSM 17307 / VKM B-2377 / 273-4)</name>
    <dbReference type="NCBI Taxonomy" id="259536"/>
    <lineage>
        <taxon>Bacteria</taxon>
        <taxon>Pseudomonadati</taxon>
        <taxon>Pseudomonadota</taxon>
        <taxon>Gammaproteobacteria</taxon>
        <taxon>Moraxellales</taxon>
        <taxon>Moraxellaceae</taxon>
        <taxon>Psychrobacter</taxon>
    </lineage>
</organism>
<feature type="signal peptide" evidence="2">
    <location>
        <begin position="1"/>
        <end position="24"/>
    </location>
</feature>
<evidence type="ECO:0000313" key="4">
    <source>
        <dbReference type="Proteomes" id="UP000000546"/>
    </source>
</evidence>
<dbReference type="Proteomes" id="UP000000546">
    <property type="component" value="Chromosome"/>
</dbReference>